<sequence>MTAPRVYSDRAIREIAIPPPPGSAHAVPVAGTERADRTPIYRHWRFRDGPLLTTYDPSIQSTYDLFQDAVRKFPNSRCLGTRPWNAQTKTWENKYVWQTYSDVNKRSKNLGAGLVEIHKKIGITADKFGVGLWSQNRAEWQIADFGIVSQSLYTVSLYETLGPDTTEYIMNHAELTSVLCSLPHIPTLLKLAPRIPTLKIIVCLDSMEAGEQSGHTKLEVLNSIAAQSGIQVYSLAGVEALGAESGRQPVPPRREDIATINYTSGTTGVPKGVVLTHGNAVAAISGARSAGTVGPKDVHISYLPLAHIYGRMVDMTALAEGACVGYFHGDIAGLVDDMKLLGPTGLMSVPRLFNKFNSALRTATVEAEGVKGALSRHVINTKKANMRKPAGSASNTHLLYDRIWTPKVRAAVGLQRCHSMVSGSAMLDPDVHEFLRAAFGNSFAQGYGLTESYAVASVQLRQDFTIGNVGPPAPCVEVCLESVPDLEYSVNDKPCPRGELLLRGPCIFREYYKNDEETKKALDADGWFHTGDIAEIDSLGRIKIVDRKKNVLKLSQGEYISPERIENVYTGSTTLVATAYVHGDPTQSTLVAIFGVDPAIFAPWASNILKKPVDAADVEGLRAAGADPAVKKAFLKILDGIGRRHKFNSFERVRNCLLLVDPFTVDNELLTPTLKLKRAPVAKAFKAEISRMYEEIAADPALTAKAKL</sequence>
<organism evidence="4 5">
    <name type="scientific">Pseudallescheria apiosperma</name>
    <name type="common">Scedosporium apiospermum</name>
    <dbReference type="NCBI Taxonomy" id="563466"/>
    <lineage>
        <taxon>Eukaryota</taxon>
        <taxon>Fungi</taxon>
        <taxon>Dikarya</taxon>
        <taxon>Ascomycota</taxon>
        <taxon>Pezizomycotina</taxon>
        <taxon>Sordariomycetes</taxon>
        <taxon>Hypocreomycetidae</taxon>
        <taxon>Microascales</taxon>
        <taxon>Microascaceae</taxon>
        <taxon>Scedosporium</taxon>
    </lineage>
</organism>
<dbReference type="GO" id="GO:0015916">
    <property type="term" value="P:fatty-acyl-CoA transport"/>
    <property type="evidence" value="ECO:0007669"/>
    <property type="project" value="EnsemblFungi"/>
</dbReference>
<dbReference type="PROSITE" id="PS00455">
    <property type="entry name" value="AMP_BINDING"/>
    <property type="match status" value="1"/>
</dbReference>
<dbReference type="PANTHER" id="PTHR43272">
    <property type="entry name" value="LONG-CHAIN-FATTY-ACID--COA LIGASE"/>
    <property type="match status" value="1"/>
</dbReference>
<dbReference type="InterPro" id="IPR000873">
    <property type="entry name" value="AMP-dep_synth/lig_dom"/>
</dbReference>
<dbReference type="GO" id="GO:0006635">
    <property type="term" value="P:fatty acid beta-oxidation"/>
    <property type="evidence" value="ECO:0007669"/>
    <property type="project" value="EnsemblFungi"/>
</dbReference>
<dbReference type="GO" id="GO:0005524">
    <property type="term" value="F:ATP binding"/>
    <property type="evidence" value="ECO:0007669"/>
    <property type="project" value="UniProtKB-KW"/>
</dbReference>
<dbReference type="GeneID" id="27725720"/>
<evidence type="ECO:0000313" key="4">
    <source>
        <dbReference type="EMBL" id="KEZ41842.1"/>
    </source>
</evidence>
<dbReference type="OMA" id="KCPIVEH"/>
<dbReference type="InterPro" id="IPR042099">
    <property type="entry name" value="ANL_N_sf"/>
</dbReference>
<gene>
    <name evidence="4" type="ORF">SAPIO_CDS6648</name>
</gene>
<dbReference type="RefSeq" id="XP_016641641.1">
    <property type="nucleotide sequence ID" value="XM_016788697.1"/>
</dbReference>
<dbReference type="InterPro" id="IPR020845">
    <property type="entry name" value="AMP-binding_CS"/>
</dbReference>
<dbReference type="GO" id="GO:0042760">
    <property type="term" value="P:very long-chain fatty acid catabolic process"/>
    <property type="evidence" value="ECO:0007669"/>
    <property type="project" value="EnsemblFungi"/>
</dbReference>
<dbReference type="GO" id="GO:0005777">
    <property type="term" value="C:peroxisome"/>
    <property type="evidence" value="ECO:0007669"/>
    <property type="project" value="EnsemblFungi"/>
</dbReference>
<evidence type="ECO:0000259" key="3">
    <source>
        <dbReference type="Pfam" id="PF00501"/>
    </source>
</evidence>
<keyword evidence="2" id="KW-0067">ATP-binding</keyword>
<dbReference type="SUPFAM" id="SSF56801">
    <property type="entry name" value="Acetyl-CoA synthetase-like"/>
    <property type="match status" value="1"/>
</dbReference>
<dbReference type="VEuPathDB" id="FungiDB:SAPIO_CDS6648"/>
<comment type="caution">
    <text evidence="4">The sequence shown here is derived from an EMBL/GenBank/DDBJ whole genome shotgun (WGS) entry which is preliminary data.</text>
</comment>
<keyword evidence="5" id="KW-1185">Reference proteome</keyword>
<name>A0A084G3D0_PSEDA</name>
<dbReference type="GO" id="GO:0016020">
    <property type="term" value="C:membrane"/>
    <property type="evidence" value="ECO:0007669"/>
    <property type="project" value="TreeGrafter"/>
</dbReference>
<dbReference type="HOGENOM" id="CLU_000022_45_4_1"/>
<evidence type="ECO:0000256" key="1">
    <source>
        <dbReference type="ARBA" id="ARBA00022741"/>
    </source>
</evidence>
<dbReference type="Proteomes" id="UP000028545">
    <property type="component" value="Unassembled WGS sequence"/>
</dbReference>
<dbReference type="AlphaFoldDB" id="A0A084G3D0"/>
<dbReference type="GO" id="GO:0004467">
    <property type="term" value="F:long-chain fatty acid-CoA ligase activity"/>
    <property type="evidence" value="ECO:0007669"/>
    <property type="project" value="EnsemblFungi"/>
</dbReference>
<dbReference type="Gene3D" id="3.40.50.12780">
    <property type="entry name" value="N-terminal domain of ligase-like"/>
    <property type="match status" value="1"/>
</dbReference>
<dbReference type="GO" id="GO:0015910">
    <property type="term" value="P:long-chain fatty acid import into peroxisome"/>
    <property type="evidence" value="ECO:0007669"/>
    <property type="project" value="EnsemblFungi"/>
</dbReference>
<dbReference type="PANTHER" id="PTHR43272:SF33">
    <property type="entry name" value="AMP-BINDING DOMAIN-CONTAINING PROTEIN-RELATED"/>
    <property type="match status" value="1"/>
</dbReference>
<dbReference type="GO" id="GO:0031957">
    <property type="term" value="F:very long-chain fatty acid-CoA ligase activity"/>
    <property type="evidence" value="ECO:0007669"/>
    <property type="project" value="EnsemblFungi"/>
</dbReference>
<reference evidence="4 5" key="1">
    <citation type="journal article" date="2014" name="Genome Announc.">
        <title>Draft genome sequence of the pathogenic fungus Scedosporium apiospermum.</title>
        <authorList>
            <person name="Vandeputte P."/>
            <person name="Ghamrawi S."/>
            <person name="Rechenmann M."/>
            <person name="Iltis A."/>
            <person name="Giraud S."/>
            <person name="Fleury M."/>
            <person name="Thornton C."/>
            <person name="Delhaes L."/>
            <person name="Meyer W."/>
            <person name="Papon N."/>
            <person name="Bouchara J.P."/>
        </authorList>
    </citation>
    <scope>NUCLEOTIDE SEQUENCE [LARGE SCALE GENOMIC DNA]</scope>
    <source>
        <strain evidence="4 5">IHEM 14462</strain>
    </source>
</reference>
<dbReference type="GO" id="GO:0031956">
    <property type="term" value="F:medium-chain fatty acid-CoA ligase activity"/>
    <property type="evidence" value="ECO:0007669"/>
    <property type="project" value="EnsemblFungi"/>
</dbReference>
<evidence type="ECO:0000256" key="2">
    <source>
        <dbReference type="ARBA" id="ARBA00022840"/>
    </source>
</evidence>
<dbReference type="GO" id="GO:0005783">
    <property type="term" value="C:endoplasmic reticulum"/>
    <property type="evidence" value="ECO:0007669"/>
    <property type="project" value="TreeGrafter"/>
</dbReference>
<accession>A0A084G3D0</accession>
<dbReference type="Pfam" id="PF00501">
    <property type="entry name" value="AMP-binding"/>
    <property type="match status" value="1"/>
</dbReference>
<evidence type="ECO:0000313" key="5">
    <source>
        <dbReference type="Proteomes" id="UP000028545"/>
    </source>
</evidence>
<dbReference type="EMBL" id="JOWA01000106">
    <property type="protein sequence ID" value="KEZ41842.1"/>
    <property type="molecule type" value="Genomic_DNA"/>
</dbReference>
<dbReference type="KEGG" id="sapo:SAPIO_CDS6648"/>
<protein>
    <submittedName>
        <fullName evidence="4">AMP-binding enzyme</fullName>
    </submittedName>
</protein>
<feature type="domain" description="AMP-dependent synthetase/ligase" evidence="3">
    <location>
        <begin position="67"/>
        <end position="512"/>
    </location>
</feature>
<dbReference type="OrthoDB" id="1700726at2759"/>
<proteinExistence type="predicted"/>
<keyword evidence="1" id="KW-0547">Nucleotide-binding</keyword>